<dbReference type="Pfam" id="PF07715">
    <property type="entry name" value="Plug"/>
    <property type="match status" value="1"/>
</dbReference>
<evidence type="ECO:0000256" key="9">
    <source>
        <dbReference type="ARBA" id="ARBA00023136"/>
    </source>
</evidence>
<feature type="domain" description="TonB-dependent receptor plug" evidence="15">
    <location>
        <begin position="48"/>
        <end position="152"/>
    </location>
</feature>
<dbReference type="InterPro" id="IPR012910">
    <property type="entry name" value="Plug_dom"/>
</dbReference>
<dbReference type="PANTHER" id="PTHR32552:SF81">
    <property type="entry name" value="TONB-DEPENDENT OUTER MEMBRANE RECEPTOR"/>
    <property type="match status" value="1"/>
</dbReference>
<evidence type="ECO:0000259" key="14">
    <source>
        <dbReference type="Pfam" id="PF00593"/>
    </source>
</evidence>
<gene>
    <name evidence="16" type="ORF">CEG14_22060</name>
</gene>
<reference evidence="16 17" key="1">
    <citation type="submission" date="2017-05" db="EMBL/GenBank/DDBJ databases">
        <title>Complete and WGS of Bordetella genogroups.</title>
        <authorList>
            <person name="Spilker T."/>
            <person name="LiPuma J."/>
        </authorList>
    </citation>
    <scope>NUCLEOTIDE SEQUENCE [LARGE SCALE GENOMIC DNA]</scope>
    <source>
        <strain evidence="16 17">AU17610</strain>
    </source>
</reference>
<keyword evidence="6" id="KW-0408">Iron</keyword>
<dbReference type="SUPFAM" id="SSF56935">
    <property type="entry name" value="Porins"/>
    <property type="match status" value="1"/>
</dbReference>
<sequence length="693" mass="74827">MTYPQALRAAVLAMLALGAGQAAAQEAAAPAELPAITVSASKRDQALDSVNGAVRVVSDSELAARQVENTMQLGRVLPGVQMAQSGSLLFPVISVRGITSAQDFFNPALTVYVDGVPQLPTFAAQQLVDVERVELLKGPQSTLYGKSALGGVLNIVSHVPGDEVRVSAGAGVSSRDGYILRAGASGPLVQDLLYGSISGVTTDAPGRLENPVTGKDGVGGYSANAGAARLRLAPKGSPWEIGLAVSGECTRASQDSYVPFDDIHSREAYVQPGFPADEADFRQRRCGTSQALTAQYDFSGWRVSAMAAWQRLHYSREYPIGPYFTQQPEHWRQQVQEIRLASTGVNTVDSVFGLYRQRVVQSRDYINDLVAPMAIRALDTGSRNTTESLAAFADLTWHATERLDLGAGVRWSRDKATTDFAGSTLNFATFGYDDFGGQSSTRGDTVLGRVSAGYRFDDAWRAYANVSQGYKPAGYNLAPTSAGDAEAYGREKAISYEVGTRYQGDTLRGGLALYRIDVRDAQLYVSDQIGYQHLENVGKTRSIGIEFDARWDVTAQWTLGLDASWNRARFRSLSAAACADCGSPRVPFSPSYTVQLSAEGTYGSPIGQWRPRVAVRRIGSQYFDVANNLRQDAYTLVDAGITYSPRTGLDITAYVNNLTDKRYRTYAFAGGVLGDYAQVDAGRTVGLNVAYRY</sequence>
<dbReference type="Gene3D" id="2.40.170.20">
    <property type="entry name" value="TonB-dependent receptor, beta-barrel domain"/>
    <property type="match status" value="1"/>
</dbReference>
<comment type="caution">
    <text evidence="16">The sequence shown here is derived from an EMBL/GenBank/DDBJ whole genome shotgun (WGS) entry which is preliminary data.</text>
</comment>
<dbReference type="RefSeq" id="WP_094828542.1">
    <property type="nucleotide sequence ID" value="NZ_NEVL01000005.1"/>
</dbReference>
<dbReference type="Proteomes" id="UP000217005">
    <property type="component" value="Unassembled WGS sequence"/>
</dbReference>
<dbReference type="AlphaFoldDB" id="A0A261RW71"/>
<organism evidence="16 17">
    <name type="scientific">Bordetella genomosp. 1</name>
    <dbReference type="NCBI Taxonomy" id="1395607"/>
    <lineage>
        <taxon>Bacteria</taxon>
        <taxon>Pseudomonadati</taxon>
        <taxon>Pseudomonadota</taxon>
        <taxon>Betaproteobacteria</taxon>
        <taxon>Burkholderiales</taxon>
        <taxon>Alcaligenaceae</taxon>
        <taxon>Bordetella</taxon>
    </lineage>
</organism>
<dbReference type="PANTHER" id="PTHR32552">
    <property type="entry name" value="FERRICHROME IRON RECEPTOR-RELATED"/>
    <property type="match status" value="1"/>
</dbReference>
<evidence type="ECO:0000256" key="2">
    <source>
        <dbReference type="ARBA" id="ARBA00022448"/>
    </source>
</evidence>
<keyword evidence="8 12" id="KW-0798">TonB box</keyword>
<evidence type="ECO:0000256" key="4">
    <source>
        <dbReference type="ARBA" id="ARBA00022496"/>
    </source>
</evidence>
<keyword evidence="9 11" id="KW-0472">Membrane</keyword>
<evidence type="ECO:0000313" key="17">
    <source>
        <dbReference type="Proteomes" id="UP000217005"/>
    </source>
</evidence>
<dbReference type="CDD" id="cd01347">
    <property type="entry name" value="ligand_gated_channel"/>
    <property type="match status" value="1"/>
</dbReference>
<evidence type="ECO:0000256" key="1">
    <source>
        <dbReference type="ARBA" id="ARBA00004571"/>
    </source>
</evidence>
<comment type="subcellular location">
    <subcellularLocation>
        <location evidence="1 11">Cell outer membrane</location>
        <topology evidence="1 11">Multi-pass membrane protein</topology>
    </subcellularLocation>
</comment>
<dbReference type="Pfam" id="PF00593">
    <property type="entry name" value="TonB_dep_Rec_b-barrel"/>
    <property type="match status" value="1"/>
</dbReference>
<evidence type="ECO:0000256" key="7">
    <source>
        <dbReference type="ARBA" id="ARBA00023065"/>
    </source>
</evidence>
<feature type="chain" id="PRO_5012221433" description="TonB-dependent siderophore receptor" evidence="13">
    <location>
        <begin position="25"/>
        <end position="693"/>
    </location>
</feature>
<keyword evidence="10 11" id="KW-0998">Cell outer membrane</keyword>
<dbReference type="InterPro" id="IPR039426">
    <property type="entry name" value="TonB-dep_rcpt-like"/>
</dbReference>
<evidence type="ECO:0000313" key="16">
    <source>
        <dbReference type="EMBL" id="OZI29304.1"/>
    </source>
</evidence>
<evidence type="ECO:0000259" key="15">
    <source>
        <dbReference type="Pfam" id="PF07715"/>
    </source>
</evidence>
<keyword evidence="5 11" id="KW-0812">Transmembrane</keyword>
<evidence type="ECO:0000256" key="6">
    <source>
        <dbReference type="ARBA" id="ARBA00023004"/>
    </source>
</evidence>
<evidence type="ECO:0000256" key="10">
    <source>
        <dbReference type="ARBA" id="ARBA00023237"/>
    </source>
</evidence>
<keyword evidence="13" id="KW-0732">Signal</keyword>
<comment type="similarity">
    <text evidence="11 12">Belongs to the TonB-dependent receptor family.</text>
</comment>
<evidence type="ECO:0008006" key="18">
    <source>
        <dbReference type="Google" id="ProtNLM"/>
    </source>
</evidence>
<evidence type="ECO:0000256" key="5">
    <source>
        <dbReference type="ARBA" id="ARBA00022692"/>
    </source>
</evidence>
<protein>
    <recommendedName>
        <fullName evidence="18">TonB-dependent siderophore receptor</fullName>
    </recommendedName>
</protein>
<dbReference type="InterPro" id="IPR000531">
    <property type="entry name" value="Beta-barrel_TonB"/>
</dbReference>
<feature type="domain" description="TonB-dependent receptor-like beta-barrel" evidence="14">
    <location>
        <begin position="278"/>
        <end position="658"/>
    </location>
</feature>
<evidence type="ECO:0000256" key="3">
    <source>
        <dbReference type="ARBA" id="ARBA00022452"/>
    </source>
</evidence>
<name>A0A261RW71_9BORD</name>
<keyword evidence="2 11" id="KW-0813">Transport</keyword>
<dbReference type="OrthoDB" id="8538693at2"/>
<feature type="signal peptide" evidence="13">
    <location>
        <begin position="1"/>
        <end position="24"/>
    </location>
</feature>
<evidence type="ECO:0000256" key="11">
    <source>
        <dbReference type="PROSITE-ProRule" id="PRU01360"/>
    </source>
</evidence>
<dbReference type="EMBL" id="NEVL01000005">
    <property type="protein sequence ID" value="OZI29304.1"/>
    <property type="molecule type" value="Genomic_DNA"/>
</dbReference>
<keyword evidence="7" id="KW-0406">Ion transport</keyword>
<evidence type="ECO:0000256" key="8">
    <source>
        <dbReference type="ARBA" id="ARBA00023077"/>
    </source>
</evidence>
<keyword evidence="3 11" id="KW-1134">Transmembrane beta strand</keyword>
<proteinExistence type="inferred from homology"/>
<dbReference type="GO" id="GO:0006826">
    <property type="term" value="P:iron ion transport"/>
    <property type="evidence" value="ECO:0007669"/>
    <property type="project" value="UniProtKB-KW"/>
</dbReference>
<dbReference type="GO" id="GO:0009279">
    <property type="term" value="C:cell outer membrane"/>
    <property type="evidence" value="ECO:0007669"/>
    <property type="project" value="UniProtKB-SubCell"/>
</dbReference>
<evidence type="ECO:0000256" key="12">
    <source>
        <dbReference type="RuleBase" id="RU003357"/>
    </source>
</evidence>
<keyword evidence="4" id="KW-0410">Iron transport</keyword>
<evidence type="ECO:0000256" key="13">
    <source>
        <dbReference type="SAM" id="SignalP"/>
    </source>
</evidence>
<dbReference type="InterPro" id="IPR036942">
    <property type="entry name" value="Beta-barrel_TonB_sf"/>
</dbReference>
<accession>A0A261RW71</accession>
<dbReference type="PROSITE" id="PS52016">
    <property type="entry name" value="TONB_DEPENDENT_REC_3"/>
    <property type="match status" value="1"/>
</dbReference>